<evidence type="ECO:0000256" key="9">
    <source>
        <dbReference type="ARBA" id="ARBA00023204"/>
    </source>
</evidence>
<keyword evidence="5" id="KW-0479">Metal-binding</keyword>
<evidence type="ECO:0000256" key="1">
    <source>
        <dbReference type="ARBA" id="ARBA00001946"/>
    </source>
</evidence>
<dbReference type="SUPFAM" id="SSF55811">
    <property type="entry name" value="Nudix"/>
    <property type="match status" value="1"/>
</dbReference>
<evidence type="ECO:0000256" key="8">
    <source>
        <dbReference type="ARBA" id="ARBA00022842"/>
    </source>
</evidence>
<keyword evidence="9" id="KW-0234">DNA repair</keyword>
<dbReference type="PANTHER" id="PTHR47707">
    <property type="entry name" value="8-OXO-DGTP DIPHOSPHATASE"/>
    <property type="match status" value="1"/>
</dbReference>
<keyword evidence="4" id="KW-0235">DNA replication</keyword>
<dbReference type="InterPro" id="IPR015797">
    <property type="entry name" value="NUDIX_hydrolase-like_dom_sf"/>
</dbReference>
<dbReference type="EC" id="3.6.1.55" evidence="11"/>
<evidence type="ECO:0000256" key="5">
    <source>
        <dbReference type="ARBA" id="ARBA00022723"/>
    </source>
</evidence>
<dbReference type="Pfam" id="PF00293">
    <property type="entry name" value="NUDIX"/>
    <property type="match status" value="1"/>
</dbReference>
<dbReference type="InterPro" id="IPR047127">
    <property type="entry name" value="MutT-like"/>
</dbReference>
<evidence type="ECO:0000256" key="7">
    <source>
        <dbReference type="ARBA" id="ARBA00022801"/>
    </source>
</evidence>
<comment type="catalytic activity">
    <reaction evidence="10">
        <text>8-oxo-dGTP + H2O = 8-oxo-dGMP + diphosphate + H(+)</text>
        <dbReference type="Rhea" id="RHEA:31575"/>
        <dbReference type="ChEBI" id="CHEBI:15377"/>
        <dbReference type="ChEBI" id="CHEBI:15378"/>
        <dbReference type="ChEBI" id="CHEBI:33019"/>
        <dbReference type="ChEBI" id="CHEBI:63224"/>
        <dbReference type="ChEBI" id="CHEBI:77896"/>
        <dbReference type="EC" id="3.6.1.55"/>
    </reaction>
</comment>
<dbReference type="InterPro" id="IPR020084">
    <property type="entry name" value="NUDIX_hydrolase_CS"/>
</dbReference>
<evidence type="ECO:0000256" key="2">
    <source>
        <dbReference type="ARBA" id="ARBA00005582"/>
    </source>
</evidence>
<keyword evidence="15" id="KW-1185">Reference proteome</keyword>
<dbReference type="InterPro" id="IPR020476">
    <property type="entry name" value="Nudix_hydrolase"/>
</dbReference>
<dbReference type="Proteomes" id="UP001652409">
    <property type="component" value="Unassembled WGS sequence"/>
</dbReference>
<dbReference type="PRINTS" id="PR00502">
    <property type="entry name" value="NUDIXFAMILY"/>
</dbReference>
<evidence type="ECO:0000256" key="12">
    <source>
        <dbReference type="RuleBase" id="RU003476"/>
    </source>
</evidence>
<dbReference type="CDD" id="cd03425">
    <property type="entry name" value="NUDIX_MutT_NudA_like"/>
    <property type="match status" value="1"/>
</dbReference>
<keyword evidence="3" id="KW-0515">Mutator protein</keyword>
<sequence>MKTIKVVAAIICDNMKEKNKIFATARGYGEFKGGWEFPGGKVEAGETPQQALAREIMEELDTEIKIGEWVDTIEYDYPSFHLSMDCFWAEVTKGHLELKEAEAAKWLTKDQLDSVAWLPADISLINTIGKYMK</sequence>
<dbReference type="PROSITE" id="PS51462">
    <property type="entry name" value="NUDIX"/>
    <property type="match status" value="1"/>
</dbReference>
<evidence type="ECO:0000256" key="6">
    <source>
        <dbReference type="ARBA" id="ARBA00022763"/>
    </source>
</evidence>
<dbReference type="PANTHER" id="PTHR47707:SF1">
    <property type="entry name" value="NUDIX HYDROLASE FAMILY PROTEIN"/>
    <property type="match status" value="1"/>
</dbReference>
<dbReference type="Gene3D" id="3.90.79.10">
    <property type="entry name" value="Nucleoside Triphosphate Pyrophosphohydrolase"/>
    <property type="match status" value="1"/>
</dbReference>
<comment type="caution">
    <text evidence="14">The sequence shown here is derived from an EMBL/GenBank/DDBJ whole genome shotgun (WGS) entry which is preliminary data.</text>
</comment>
<evidence type="ECO:0000313" key="14">
    <source>
        <dbReference type="EMBL" id="MCU6766825.1"/>
    </source>
</evidence>
<gene>
    <name evidence="14" type="ORF">OCV61_15690</name>
</gene>
<evidence type="ECO:0000256" key="4">
    <source>
        <dbReference type="ARBA" id="ARBA00022705"/>
    </source>
</evidence>
<keyword evidence="8" id="KW-0460">Magnesium</keyword>
<comment type="similarity">
    <text evidence="2 12">Belongs to the Nudix hydrolase family.</text>
</comment>
<protein>
    <recommendedName>
        <fullName evidence="11">8-oxo-dGTP diphosphatase</fullName>
        <ecNumber evidence="11">3.6.1.55</ecNumber>
    </recommendedName>
</protein>
<keyword evidence="6" id="KW-0227">DNA damage</keyword>
<evidence type="ECO:0000256" key="10">
    <source>
        <dbReference type="ARBA" id="ARBA00035861"/>
    </source>
</evidence>
<name>A0ABT2TX75_9FIRM</name>
<evidence type="ECO:0000256" key="3">
    <source>
        <dbReference type="ARBA" id="ARBA00022457"/>
    </source>
</evidence>
<organism evidence="14 15">
    <name type="scientific">Blautia ammoniilytica</name>
    <dbReference type="NCBI Taxonomy" id="2981782"/>
    <lineage>
        <taxon>Bacteria</taxon>
        <taxon>Bacillati</taxon>
        <taxon>Bacillota</taxon>
        <taxon>Clostridia</taxon>
        <taxon>Lachnospirales</taxon>
        <taxon>Lachnospiraceae</taxon>
        <taxon>Blautia</taxon>
    </lineage>
</organism>
<dbReference type="PROSITE" id="PS00893">
    <property type="entry name" value="NUDIX_BOX"/>
    <property type="match status" value="1"/>
</dbReference>
<evidence type="ECO:0000313" key="15">
    <source>
        <dbReference type="Proteomes" id="UP001652409"/>
    </source>
</evidence>
<evidence type="ECO:0000256" key="11">
    <source>
        <dbReference type="ARBA" id="ARBA00038905"/>
    </source>
</evidence>
<dbReference type="EMBL" id="JAOQJL010000041">
    <property type="protein sequence ID" value="MCU6766825.1"/>
    <property type="molecule type" value="Genomic_DNA"/>
</dbReference>
<feature type="domain" description="Nudix hydrolase" evidence="13">
    <location>
        <begin position="2"/>
        <end position="132"/>
    </location>
</feature>
<accession>A0ABT2TX75</accession>
<dbReference type="RefSeq" id="WP_158422610.1">
    <property type="nucleotide sequence ID" value="NZ_JAOQJL010000041.1"/>
</dbReference>
<dbReference type="InterPro" id="IPR000086">
    <property type="entry name" value="NUDIX_hydrolase_dom"/>
</dbReference>
<evidence type="ECO:0000259" key="13">
    <source>
        <dbReference type="PROSITE" id="PS51462"/>
    </source>
</evidence>
<reference evidence="14 15" key="1">
    <citation type="journal article" date="2021" name="ISME Commun">
        <title>Automated analysis of genomic sequences facilitates high-throughput and comprehensive description of bacteria.</title>
        <authorList>
            <person name="Hitch T.C.A."/>
        </authorList>
    </citation>
    <scope>NUCLEOTIDE SEQUENCE [LARGE SCALE GENOMIC DNA]</scope>
    <source>
        <strain evidence="14 15">Sanger_23</strain>
    </source>
</reference>
<comment type="cofactor">
    <cofactor evidence="1">
        <name>Mg(2+)</name>
        <dbReference type="ChEBI" id="CHEBI:18420"/>
    </cofactor>
</comment>
<keyword evidence="7 12" id="KW-0378">Hydrolase</keyword>
<proteinExistence type="inferred from homology"/>